<evidence type="ECO:0000256" key="6">
    <source>
        <dbReference type="ARBA" id="ARBA00023242"/>
    </source>
</evidence>
<keyword evidence="5" id="KW-0804">Transcription</keyword>
<dbReference type="Pfam" id="PF04082">
    <property type="entry name" value="Fungal_trans"/>
    <property type="match status" value="1"/>
</dbReference>
<dbReference type="GO" id="GO:0006351">
    <property type="term" value="P:DNA-templated transcription"/>
    <property type="evidence" value="ECO:0007669"/>
    <property type="project" value="InterPro"/>
</dbReference>
<dbReference type="EMBL" id="NJEU01000913">
    <property type="protein sequence ID" value="PHH69594.1"/>
    <property type="molecule type" value="Genomic_DNA"/>
</dbReference>
<dbReference type="SMART" id="SM00906">
    <property type="entry name" value="Fungal_trans"/>
    <property type="match status" value="1"/>
</dbReference>
<evidence type="ECO:0000256" key="1">
    <source>
        <dbReference type="ARBA" id="ARBA00022723"/>
    </source>
</evidence>
<dbReference type="GO" id="GO:0003677">
    <property type="term" value="F:DNA binding"/>
    <property type="evidence" value="ECO:0007669"/>
    <property type="project" value="UniProtKB-KW"/>
</dbReference>
<protein>
    <recommendedName>
        <fullName evidence="7">Xylanolytic transcriptional activator regulatory domain-containing protein</fullName>
    </recommendedName>
</protein>
<evidence type="ECO:0000256" key="3">
    <source>
        <dbReference type="ARBA" id="ARBA00023015"/>
    </source>
</evidence>
<dbReference type="OrthoDB" id="2162761at2759"/>
<dbReference type="CDD" id="cd12148">
    <property type="entry name" value="fungal_TF_MHR"/>
    <property type="match status" value="1"/>
</dbReference>
<reference evidence="8 9" key="1">
    <citation type="submission" date="2017-06" db="EMBL/GenBank/DDBJ databases">
        <title>Ant-infecting Ophiocordyceps genomes reveal a high diversity of potential behavioral manipulation genes and a possible major role for enterotoxins.</title>
        <authorList>
            <person name="De Bekker C."/>
            <person name="Evans H.C."/>
            <person name="Brachmann A."/>
            <person name="Hughes D.P."/>
        </authorList>
    </citation>
    <scope>NUCLEOTIDE SEQUENCE [LARGE SCALE GENOMIC DNA]</scope>
    <source>
        <strain evidence="8 9">1348a</strain>
    </source>
</reference>
<dbReference type="InterPro" id="IPR051615">
    <property type="entry name" value="Transcr_Regulatory_Elem"/>
</dbReference>
<evidence type="ECO:0000256" key="4">
    <source>
        <dbReference type="ARBA" id="ARBA00023125"/>
    </source>
</evidence>
<keyword evidence="9" id="KW-1185">Reference proteome</keyword>
<dbReference type="Proteomes" id="UP000224854">
    <property type="component" value="Unassembled WGS sequence"/>
</dbReference>
<evidence type="ECO:0000256" key="2">
    <source>
        <dbReference type="ARBA" id="ARBA00022833"/>
    </source>
</evidence>
<keyword evidence="2" id="KW-0862">Zinc</keyword>
<dbReference type="PANTHER" id="PTHR31313:SF81">
    <property type="entry name" value="TY1 ENHANCER ACTIVATOR"/>
    <property type="match status" value="1"/>
</dbReference>
<accession>A0A2C5YRE4</accession>
<evidence type="ECO:0000313" key="8">
    <source>
        <dbReference type="EMBL" id="PHH69594.1"/>
    </source>
</evidence>
<dbReference type="PANTHER" id="PTHR31313">
    <property type="entry name" value="TY1 ENHANCER ACTIVATOR"/>
    <property type="match status" value="1"/>
</dbReference>
<dbReference type="AlphaFoldDB" id="A0A2C5YRE4"/>
<sequence>MCERVPNRGEQARASESALQAIVHAIVDADDEDEARAVVERIRGAHERNGLEALAKQLAGRRGDLEGLADAEEEEEEEEEEGQLGEVELARNMGELRLEGGVMRFIGGTSHLVYLGDDGLETSRLGPPSSGATPATSWTRVTDDAGVVSRLLDLYFAYHYAYFATLSKDLFWRDFARGRAAVEASATAHCSALLVNVMLALGCHFCDVPAAYATPHDSRTKGDHFFNEAKRILMANDQDELARPRLVTVQALALMSVREAGCAREAKGWVYSGMSFRMAHDIGLNLDVGTGPLVDHAEVDARRITFWGCVLFDSCWSNYLGRLPQLPRTAARVSKFDVVPAEDAQLWRPLTDDDDSAKDKDSSGYAQPGRTRATALHLAALSQISSDLLLMFYHPSHLGRPRGKTAEVKALGDVYRRLEQWRKQLPGEFEPREGQLPHVILMQCVFLL</sequence>
<dbReference type="GO" id="GO:0008270">
    <property type="term" value="F:zinc ion binding"/>
    <property type="evidence" value="ECO:0007669"/>
    <property type="project" value="InterPro"/>
</dbReference>
<name>A0A2C5YRE4_9HYPO</name>
<keyword evidence="3" id="KW-0805">Transcription regulation</keyword>
<feature type="domain" description="Xylanolytic transcriptional activator regulatory" evidence="7">
    <location>
        <begin position="268"/>
        <end position="342"/>
    </location>
</feature>
<gene>
    <name evidence="8" type="ORF">CDD82_7656</name>
</gene>
<keyword evidence="1" id="KW-0479">Metal-binding</keyword>
<keyword evidence="4" id="KW-0238">DNA-binding</keyword>
<evidence type="ECO:0000259" key="7">
    <source>
        <dbReference type="SMART" id="SM00906"/>
    </source>
</evidence>
<dbReference type="InterPro" id="IPR007219">
    <property type="entry name" value="XnlR_reg_dom"/>
</dbReference>
<organism evidence="8 9">
    <name type="scientific">Ophiocordyceps australis</name>
    <dbReference type="NCBI Taxonomy" id="1399860"/>
    <lineage>
        <taxon>Eukaryota</taxon>
        <taxon>Fungi</taxon>
        <taxon>Dikarya</taxon>
        <taxon>Ascomycota</taxon>
        <taxon>Pezizomycotina</taxon>
        <taxon>Sordariomycetes</taxon>
        <taxon>Hypocreomycetidae</taxon>
        <taxon>Hypocreales</taxon>
        <taxon>Ophiocordycipitaceae</taxon>
        <taxon>Ophiocordyceps</taxon>
    </lineage>
</organism>
<proteinExistence type="predicted"/>
<evidence type="ECO:0000256" key="5">
    <source>
        <dbReference type="ARBA" id="ARBA00023163"/>
    </source>
</evidence>
<keyword evidence="6" id="KW-0539">Nucleus</keyword>
<evidence type="ECO:0000313" key="9">
    <source>
        <dbReference type="Proteomes" id="UP000224854"/>
    </source>
</evidence>
<comment type="caution">
    <text evidence="8">The sequence shown here is derived from an EMBL/GenBank/DDBJ whole genome shotgun (WGS) entry which is preliminary data.</text>
</comment>